<evidence type="ECO:0000256" key="4">
    <source>
        <dbReference type="ARBA" id="ARBA00062892"/>
    </source>
</evidence>
<protein>
    <recommendedName>
        <fullName evidence="5">Regulation of nuclear pre-mRNA domain-containing protein 2</fullName>
    </recommendedName>
</protein>
<keyword evidence="3" id="KW-0007">Acetylation</keyword>
<accession>A0A1J1I1H9</accession>
<evidence type="ECO:0000259" key="7">
    <source>
        <dbReference type="PROSITE" id="PS51391"/>
    </source>
</evidence>
<organism evidence="8 9">
    <name type="scientific">Clunio marinus</name>
    <dbReference type="NCBI Taxonomy" id="568069"/>
    <lineage>
        <taxon>Eukaryota</taxon>
        <taxon>Metazoa</taxon>
        <taxon>Ecdysozoa</taxon>
        <taxon>Arthropoda</taxon>
        <taxon>Hexapoda</taxon>
        <taxon>Insecta</taxon>
        <taxon>Pterygota</taxon>
        <taxon>Neoptera</taxon>
        <taxon>Endopterygota</taxon>
        <taxon>Diptera</taxon>
        <taxon>Nematocera</taxon>
        <taxon>Chironomoidea</taxon>
        <taxon>Chironomidae</taxon>
        <taxon>Clunio</taxon>
    </lineage>
</organism>
<feature type="region of interest" description="Disordered" evidence="6">
    <location>
        <begin position="291"/>
        <end position="312"/>
    </location>
</feature>
<dbReference type="AlphaFoldDB" id="A0A1J1I1H9"/>
<reference evidence="8 9" key="1">
    <citation type="submission" date="2015-04" db="EMBL/GenBank/DDBJ databases">
        <authorList>
            <person name="Syromyatnikov M.Y."/>
            <person name="Popov V.N."/>
        </authorList>
    </citation>
    <scope>NUCLEOTIDE SEQUENCE [LARGE SCALE GENOMIC DNA]</scope>
</reference>
<dbReference type="PROSITE" id="PS51391">
    <property type="entry name" value="CID"/>
    <property type="match status" value="1"/>
</dbReference>
<name>A0A1J1I1H9_9DIPT</name>
<feature type="region of interest" description="Disordered" evidence="6">
    <location>
        <begin position="542"/>
        <end position="578"/>
    </location>
</feature>
<dbReference type="InterPro" id="IPR008942">
    <property type="entry name" value="ENTH_VHS"/>
</dbReference>
<dbReference type="CDD" id="cd16981">
    <property type="entry name" value="CID_RPRD_like"/>
    <property type="match status" value="1"/>
</dbReference>
<feature type="compositionally biased region" description="Polar residues" evidence="6">
    <location>
        <begin position="555"/>
        <end position="569"/>
    </location>
</feature>
<evidence type="ECO:0000313" key="8">
    <source>
        <dbReference type="EMBL" id="CRK93444.1"/>
    </source>
</evidence>
<feature type="compositionally biased region" description="Polar residues" evidence="6">
    <location>
        <begin position="620"/>
        <end position="632"/>
    </location>
</feature>
<sequence length="794" mass="89747">MMEPEFDCDRFEKKLLNLKDTQDSITGLSKWCLSKRNAHKQIVRSWLNVLKQVKIESRLTLFYLANDVIQHSKRKNYEFVDSWGTTLQKATTLVRDGKVKEKISRIFNIWEQREVYSEDFIADLHGLLAINPGKKSFSSTSSSSITAAIRTVSPLAVNQQQKSDEFEDEFQLSGVVSNIRNCVSLETETDKNLKIVVKTHVPDMEKTRSNLKDRTHVDEVEKDIENASTKYELFISSLNAEIKARKLLLTALDQADKFYRNQRRDVKKVVYAYKNFGDRIKTIQTELNAKIPQLSSPIPSPDINAPSPEPDDNDFDLPGDMNFYNSSLNGFGSFLNNDTPLPFDLNEFYRESPPPVDRNSIQVISTQDQQQQSSAPLNDFYNSLIPSKLEAYNPEMNYAGSYQPSQPPLPSAAPPMNNYPNNNVQTTNYMIAPPPPPSTYNPSPQLDFTQTMSSNVPPLPPPLIDNNVADEYSWNNWTSSTVETPHSPPHYERKGHDSNMIEYVDDSLRNISDSSDVDHRQLMDELEGNIKDVDHRNLISLTGSPGQNLAKDSDQQQNYANQNPSNGSEQFLGPPVDPPQIFNKFLAMSETVDISKPPNFVNRIQRPPLLPTPTMPPRFNRNTSMNNDSSRGMNGPDDIETVDMEMSDDDTGIDNRSVGSSGGDHRDFAMNMFSLPQQVNMNRPPPPVMSENDMNQQRKSWIHNHVNEQDDGNNQMNDNSQGLLGVGPPNFMPRNNFQGNFRANRGGKIMRGGNNNISPYNNVNNNNFRSGRGGPIRPRGRVGFRGNFKGQGQW</sequence>
<feature type="region of interest" description="Disordered" evidence="6">
    <location>
        <begin position="598"/>
        <end position="634"/>
    </location>
</feature>
<dbReference type="Pfam" id="PF04818">
    <property type="entry name" value="CID"/>
    <property type="match status" value="1"/>
</dbReference>
<dbReference type="PANTHER" id="PTHR12460:SF40">
    <property type="entry name" value="REGULATION OF NUCLEAR PRE-MRNA DOMAIN-CONTAINING PROTEIN 2"/>
    <property type="match status" value="1"/>
</dbReference>
<evidence type="ECO:0000256" key="1">
    <source>
        <dbReference type="ARBA" id="ARBA00022481"/>
    </source>
</evidence>
<evidence type="ECO:0000256" key="3">
    <source>
        <dbReference type="ARBA" id="ARBA00022990"/>
    </source>
</evidence>
<dbReference type="GO" id="GO:0031124">
    <property type="term" value="P:mRNA 3'-end processing"/>
    <property type="evidence" value="ECO:0007669"/>
    <property type="project" value="TreeGrafter"/>
</dbReference>
<keyword evidence="2" id="KW-0597">Phosphoprotein</keyword>
<evidence type="ECO:0000256" key="2">
    <source>
        <dbReference type="ARBA" id="ARBA00022553"/>
    </source>
</evidence>
<keyword evidence="9" id="KW-1185">Reference proteome</keyword>
<dbReference type="EMBL" id="CVRI01000037">
    <property type="protein sequence ID" value="CRK93444.1"/>
    <property type="molecule type" value="Genomic_DNA"/>
</dbReference>
<evidence type="ECO:0000313" key="9">
    <source>
        <dbReference type="Proteomes" id="UP000183832"/>
    </source>
</evidence>
<dbReference type="Proteomes" id="UP000183832">
    <property type="component" value="Unassembled WGS sequence"/>
</dbReference>
<dbReference type="Gene3D" id="1.25.40.90">
    <property type="match status" value="1"/>
</dbReference>
<proteinExistence type="predicted"/>
<dbReference type="Gene3D" id="6.10.250.2560">
    <property type="match status" value="1"/>
</dbReference>
<dbReference type="FunFam" id="1.25.40.90:FF:000020">
    <property type="entry name" value="regulation of nuclear pre-mRNA domain-containing protein 2 isoform X1"/>
    <property type="match status" value="1"/>
</dbReference>
<dbReference type="GO" id="GO:0000993">
    <property type="term" value="F:RNA polymerase II complex binding"/>
    <property type="evidence" value="ECO:0007669"/>
    <property type="project" value="TreeGrafter"/>
</dbReference>
<evidence type="ECO:0000256" key="5">
    <source>
        <dbReference type="ARBA" id="ARBA00067342"/>
    </source>
</evidence>
<dbReference type="PANTHER" id="PTHR12460">
    <property type="entry name" value="CYCLIN-DEPENDENT KINASE INHIBITOR-RELATED PROTEIN"/>
    <property type="match status" value="1"/>
</dbReference>
<evidence type="ECO:0000256" key="6">
    <source>
        <dbReference type="SAM" id="MobiDB-lite"/>
    </source>
</evidence>
<feature type="domain" description="CID" evidence="7">
    <location>
        <begin position="3"/>
        <end position="132"/>
    </location>
</feature>
<gene>
    <name evidence="8" type="ORF">CLUMA_CG006980</name>
</gene>
<dbReference type="STRING" id="568069.A0A1J1I1H9"/>
<dbReference type="SUPFAM" id="SSF48464">
    <property type="entry name" value="ENTH/VHS domain"/>
    <property type="match status" value="1"/>
</dbReference>
<comment type="subunit">
    <text evidence="4">Associates with the RNA polymerase II complex.</text>
</comment>
<keyword evidence="1" id="KW-0488">Methylation</keyword>
<dbReference type="InterPro" id="IPR006569">
    <property type="entry name" value="CID_dom"/>
</dbReference>
<dbReference type="OrthoDB" id="10069473at2759"/>
<dbReference type="SMART" id="SM00582">
    <property type="entry name" value="RPR"/>
    <property type="match status" value="1"/>
</dbReference>